<reference evidence="1" key="1">
    <citation type="journal article" date="2014" name="Front. Microbiol.">
        <title>High frequency of phylogenetically diverse reductive dehalogenase-homologous genes in deep subseafloor sedimentary metagenomes.</title>
        <authorList>
            <person name="Kawai M."/>
            <person name="Futagami T."/>
            <person name="Toyoda A."/>
            <person name="Takaki Y."/>
            <person name="Nishi S."/>
            <person name="Hori S."/>
            <person name="Arai W."/>
            <person name="Tsubouchi T."/>
            <person name="Morono Y."/>
            <person name="Uchiyama I."/>
            <person name="Ito T."/>
            <person name="Fujiyama A."/>
            <person name="Inagaki F."/>
            <person name="Takami H."/>
        </authorList>
    </citation>
    <scope>NUCLEOTIDE SEQUENCE</scope>
    <source>
        <strain evidence="1">Expedition CK06-06</strain>
    </source>
</reference>
<name>X0S8F8_9ZZZZ</name>
<protein>
    <submittedName>
        <fullName evidence="1">Uncharacterized protein</fullName>
    </submittedName>
</protein>
<dbReference type="AlphaFoldDB" id="X0S8F8"/>
<sequence length="96" mass="10513">MSGDIIIREGQTLTGPLFNEPMRVETVRASGDGTCVVGLVGVHSEQFRRVTLTSRDLLSLAILDSEFSYDGDGRLLRLIPDFLPARRPANQAVGRN</sequence>
<accession>X0S8F8</accession>
<gene>
    <name evidence="1" type="ORF">S01H1_17462</name>
</gene>
<evidence type="ECO:0000313" key="1">
    <source>
        <dbReference type="EMBL" id="GAF72222.1"/>
    </source>
</evidence>
<organism evidence="1">
    <name type="scientific">marine sediment metagenome</name>
    <dbReference type="NCBI Taxonomy" id="412755"/>
    <lineage>
        <taxon>unclassified sequences</taxon>
        <taxon>metagenomes</taxon>
        <taxon>ecological metagenomes</taxon>
    </lineage>
</organism>
<dbReference type="EMBL" id="BARS01009266">
    <property type="protein sequence ID" value="GAF72222.1"/>
    <property type="molecule type" value="Genomic_DNA"/>
</dbReference>
<comment type="caution">
    <text evidence="1">The sequence shown here is derived from an EMBL/GenBank/DDBJ whole genome shotgun (WGS) entry which is preliminary data.</text>
</comment>
<proteinExistence type="predicted"/>